<dbReference type="InterPro" id="IPR039424">
    <property type="entry name" value="SBP_5"/>
</dbReference>
<gene>
    <name evidence="6" type="ORF">CKF59_01485</name>
</gene>
<dbReference type="CDD" id="cd08504">
    <property type="entry name" value="PBP2_OppA"/>
    <property type="match status" value="1"/>
</dbReference>
<evidence type="ECO:0000256" key="2">
    <source>
        <dbReference type="ARBA" id="ARBA00005695"/>
    </source>
</evidence>
<dbReference type="Pfam" id="PF00496">
    <property type="entry name" value="SBP_bac_5"/>
    <property type="match status" value="1"/>
</dbReference>
<sequence length="383" mass="43746">ALDDFTLEVKLESPTPWLTQVLSYGVTGPLRQDVIEKHGDAWVRPENIVSNVPYKLVRYAVNDEITLQKVESYWDAKNVTLTDIRFVFISDPNTAYYQYVAGELLFTGIPIQLKEQILKQRPEEVRLSPALSASYLDFQYNYEPFQDVRVRRAIALLTNNKFIIDNIYSAGTPTSIFVPTYVQDGQLATPADYWDKTMQERQAEAVKLLTAAGFSKANPLKVELTYSSNRLTQRVFIALQNQWDRGSGGLVKLTGNANEWKTYLDKIKSRNYQIRLGGWGADYDQASTFYNILTCNNTANYSGYCNQDYDRYVKEANVEPDATKRAELYAKANKVLQESQGNIPFNWASVYALVSPALGGYNEKNEERYYRDYYIIAGKAVKK</sequence>
<dbReference type="Proteomes" id="UP000265964">
    <property type="component" value="Unassembled WGS sequence"/>
</dbReference>
<evidence type="ECO:0000256" key="3">
    <source>
        <dbReference type="ARBA" id="ARBA00022448"/>
    </source>
</evidence>
<dbReference type="GO" id="GO:1904680">
    <property type="term" value="F:peptide transmembrane transporter activity"/>
    <property type="evidence" value="ECO:0007669"/>
    <property type="project" value="TreeGrafter"/>
</dbReference>
<accession>A0A3A1YP38</accession>
<dbReference type="GO" id="GO:0015833">
    <property type="term" value="P:peptide transport"/>
    <property type="evidence" value="ECO:0007669"/>
    <property type="project" value="TreeGrafter"/>
</dbReference>
<dbReference type="Gene3D" id="3.90.76.10">
    <property type="entry name" value="Dipeptide-binding Protein, Domain 1"/>
    <property type="match status" value="1"/>
</dbReference>
<dbReference type="PANTHER" id="PTHR30290">
    <property type="entry name" value="PERIPLASMIC BINDING COMPONENT OF ABC TRANSPORTER"/>
    <property type="match status" value="1"/>
</dbReference>
<dbReference type="InterPro" id="IPR000914">
    <property type="entry name" value="SBP_5_dom"/>
</dbReference>
<dbReference type="PANTHER" id="PTHR30290:SF10">
    <property type="entry name" value="PERIPLASMIC OLIGOPEPTIDE-BINDING PROTEIN-RELATED"/>
    <property type="match status" value="1"/>
</dbReference>
<dbReference type="AlphaFoldDB" id="A0A3A1YP38"/>
<name>A0A3A1YP38_9GAMM</name>
<reference evidence="6 7" key="1">
    <citation type="submission" date="2017-08" db="EMBL/GenBank/DDBJ databases">
        <title>Reclassification of Bisgaard taxon 37 and 44.</title>
        <authorList>
            <person name="Christensen H."/>
        </authorList>
    </citation>
    <scope>NUCLEOTIDE SEQUENCE [LARGE SCALE GENOMIC DNA]</scope>
    <source>
        <strain evidence="6 7">EEAB3T1</strain>
    </source>
</reference>
<organism evidence="6 7">
    <name type="scientific">Psittacicella gerlachiana</name>
    <dbReference type="NCBI Taxonomy" id="2028574"/>
    <lineage>
        <taxon>Bacteria</taxon>
        <taxon>Pseudomonadati</taxon>
        <taxon>Pseudomonadota</taxon>
        <taxon>Gammaproteobacteria</taxon>
        <taxon>Pasteurellales</taxon>
        <taxon>Psittacicellaceae</taxon>
        <taxon>Psittacicella</taxon>
    </lineage>
</organism>
<protein>
    <recommendedName>
        <fullName evidence="5">Solute-binding protein family 5 domain-containing protein</fullName>
    </recommendedName>
</protein>
<dbReference type="GO" id="GO:0030288">
    <property type="term" value="C:outer membrane-bounded periplasmic space"/>
    <property type="evidence" value="ECO:0007669"/>
    <property type="project" value="TreeGrafter"/>
</dbReference>
<feature type="non-terminal residue" evidence="6">
    <location>
        <position position="1"/>
    </location>
</feature>
<evidence type="ECO:0000256" key="4">
    <source>
        <dbReference type="ARBA" id="ARBA00022729"/>
    </source>
</evidence>
<dbReference type="OrthoDB" id="9801912at2"/>
<evidence type="ECO:0000256" key="1">
    <source>
        <dbReference type="ARBA" id="ARBA00004196"/>
    </source>
</evidence>
<comment type="caution">
    <text evidence="6">The sequence shown here is derived from an EMBL/GenBank/DDBJ whole genome shotgun (WGS) entry which is preliminary data.</text>
</comment>
<keyword evidence="7" id="KW-1185">Reference proteome</keyword>
<evidence type="ECO:0000259" key="5">
    <source>
        <dbReference type="Pfam" id="PF00496"/>
    </source>
</evidence>
<comment type="similarity">
    <text evidence="2">Belongs to the bacterial solute-binding protein 5 family.</text>
</comment>
<dbReference type="RefSeq" id="WP_147397092.1">
    <property type="nucleotide sequence ID" value="NZ_NRJF01000037.1"/>
</dbReference>
<proteinExistence type="inferred from homology"/>
<keyword evidence="4" id="KW-0732">Signal</keyword>
<keyword evidence="3" id="KW-0813">Transport</keyword>
<comment type="subcellular location">
    <subcellularLocation>
        <location evidence="1">Cell envelope</location>
    </subcellularLocation>
</comment>
<dbReference type="Gene3D" id="3.10.105.10">
    <property type="entry name" value="Dipeptide-binding Protein, Domain 3"/>
    <property type="match status" value="1"/>
</dbReference>
<dbReference type="EMBL" id="NRJF01000037">
    <property type="protein sequence ID" value="RIY37807.1"/>
    <property type="molecule type" value="Genomic_DNA"/>
</dbReference>
<dbReference type="Gene3D" id="3.40.190.10">
    <property type="entry name" value="Periplasmic binding protein-like II"/>
    <property type="match status" value="1"/>
</dbReference>
<evidence type="ECO:0000313" key="6">
    <source>
        <dbReference type="EMBL" id="RIY37807.1"/>
    </source>
</evidence>
<feature type="domain" description="Solute-binding protein family 5" evidence="5">
    <location>
        <begin position="1"/>
        <end position="297"/>
    </location>
</feature>
<evidence type="ECO:0000313" key="7">
    <source>
        <dbReference type="Proteomes" id="UP000265964"/>
    </source>
</evidence>
<dbReference type="SUPFAM" id="SSF53850">
    <property type="entry name" value="Periplasmic binding protein-like II"/>
    <property type="match status" value="1"/>
</dbReference>